<keyword evidence="2" id="KW-1185">Reference proteome</keyword>
<dbReference type="EMBL" id="CP073581">
    <property type="protein sequence ID" value="QUJ77791.1"/>
    <property type="molecule type" value="Genomic_DNA"/>
</dbReference>
<dbReference type="Proteomes" id="UP000683291">
    <property type="component" value="Chromosome 1"/>
</dbReference>
<evidence type="ECO:0000313" key="2">
    <source>
        <dbReference type="Proteomes" id="UP000683291"/>
    </source>
</evidence>
<organism evidence="1 2">
    <name type="scientific">Sulfitobacter albidus</name>
    <dbReference type="NCBI Taxonomy" id="2829501"/>
    <lineage>
        <taxon>Bacteria</taxon>
        <taxon>Pseudomonadati</taxon>
        <taxon>Pseudomonadota</taxon>
        <taxon>Alphaproteobacteria</taxon>
        <taxon>Rhodobacterales</taxon>
        <taxon>Roseobacteraceae</taxon>
        <taxon>Sulfitobacter</taxon>
    </lineage>
</organism>
<dbReference type="AlphaFoldDB" id="A0A975JFX1"/>
<evidence type="ECO:0000313" key="1">
    <source>
        <dbReference type="EMBL" id="QUJ77791.1"/>
    </source>
</evidence>
<gene>
    <name evidence="1" type="ORF">KDD17_07580</name>
</gene>
<accession>A0A975JFX1</accession>
<name>A0A975JFX1_9RHOB</name>
<dbReference type="KEGG" id="sual:KDD17_07580"/>
<sequence>MSRKRTIALGGLALIAALALFDRHRGRSVTLPATVTAIEEEIPDAGPNLWRIDVLTRDGTAHTLDRRSARPTLNPGDAVCIDVFMRRFAREKSILSAATDCGS</sequence>
<dbReference type="RefSeq" id="WP_212705984.1">
    <property type="nucleotide sequence ID" value="NZ_CP073581.1"/>
</dbReference>
<proteinExistence type="predicted"/>
<protein>
    <submittedName>
        <fullName evidence="1">Uncharacterized protein</fullName>
    </submittedName>
</protein>
<reference evidence="1" key="1">
    <citation type="submission" date="2021-04" db="EMBL/GenBank/DDBJ databases">
        <title>Complete genome sequence for Sulfitobacter sp. strain JK7-1.</title>
        <authorList>
            <person name="Park S.-J."/>
        </authorList>
    </citation>
    <scope>NUCLEOTIDE SEQUENCE</scope>
    <source>
        <strain evidence="1">JK7-1</strain>
    </source>
</reference>